<sequence>MLCLATPATLVSCTIMSFNKVTRKTRNSRKHLATDYDSRASIYQLSALPGQHDNDLLPERCDPSASLHFARHNSKATFQYDPQLFDFPPPVHDLTPDSRPLSTDLKAAKPKKTEALQLHQTTESSWKQR</sequence>
<feature type="compositionally biased region" description="Polar residues" evidence="1">
    <location>
        <begin position="118"/>
        <end position="129"/>
    </location>
</feature>
<name>A0A9X0CHJ4_9CNID</name>
<dbReference type="AlphaFoldDB" id="A0A9X0CHJ4"/>
<organism evidence="2 3">
    <name type="scientific">Desmophyllum pertusum</name>
    <dbReference type="NCBI Taxonomy" id="174260"/>
    <lineage>
        <taxon>Eukaryota</taxon>
        <taxon>Metazoa</taxon>
        <taxon>Cnidaria</taxon>
        <taxon>Anthozoa</taxon>
        <taxon>Hexacorallia</taxon>
        <taxon>Scleractinia</taxon>
        <taxon>Caryophylliina</taxon>
        <taxon>Caryophylliidae</taxon>
        <taxon>Desmophyllum</taxon>
    </lineage>
</organism>
<evidence type="ECO:0000313" key="3">
    <source>
        <dbReference type="Proteomes" id="UP001163046"/>
    </source>
</evidence>
<reference evidence="2" key="1">
    <citation type="submission" date="2023-01" db="EMBL/GenBank/DDBJ databases">
        <title>Genome assembly of the deep-sea coral Lophelia pertusa.</title>
        <authorList>
            <person name="Herrera S."/>
            <person name="Cordes E."/>
        </authorList>
    </citation>
    <scope>NUCLEOTIDE SEQUENCE</scope>
    <source>
        <strain evidence="2">USNM1676648</strain>
        <tissue evidence="2">Polyp</tissue>
    </source>
</reference>
<feature type="region of interest" description="Disordered" evidence="1">
    <location>
        <begin position="89"/>
        <end position="129"/>
    </location>
</feature>
<evidence type="ECO:0000313" key="2">
    <source>
        <dbReference type="EMBL" id="KAJ7337773.1"/>
    </source>
</evidence>
<gene>
    <name evidence="2" type="ORF">OS493_007928</name>
</gene>
<keyword evidence="3" id="KW-1185">Reference proteome</keyword>
<proteinExistence type="predicted"/>
<dbReference type="Proteomes" id="UP001163046">
    <property type="component" value="Unassembled WGS sequence"/>
</dbReference>
<evidence type="ECO:0000256" key="1">
    <source>
        <dbReference type="SAM" id="MobiDB-lite"/>
    </source>
</evidence>
<accession>A0A9X0CHJ4</accession>
<dbReference type="EMBL" id="MU827780">
    <property type="protein sequence ID" value="KAJ7337773.1"/>
    <property type="molecule type" value="Genomic_DNA"/>
</dbReference>
<comment type="caution">
    <text evidence="2">The sequence shown here is derived from an EMBL/GenBank/DDBJ whole genome shotgun (WGS) entry which is preliminary data.</text>
</comment>
<protein>
    <submittedName>
        <fullName evidence="2">Uncharacterized protein</fullName>
    </submittedName>
</protein>